<dbReference type="InterPro" id="IPR018060">
    <property type="entry name" value="HTH_AraC"/>
</dbReference>
<proteinExistence type="predicted"/>
<sequence>MKANRLHYDVFRQLMSELEKAKITQDKFLSTVRKRGVVLPDASGAVFSGADSLIFLETAIDLTGDPCLAIRLGQKIGIESYGTFGFALMTCANQRESIALLERYGKIVFEPAWQSYEQDGGLILRVNFNTGTPEQQQLATELCISALTSVGTSLNRGHTGGAEIQLTYPEPPHLAYYQSAFPVPIKFNADHNQLWLPSALLDTPVRTANPSEHVVFHQQCEEMLRSLDSVQNTTTAVRRLLIQSAGQFLNISEVADRLHVSERTLRRRLSAESTTFTVVFEEIRNLLAREYLSETSLTVAEIAYLLNYAETVNFRRAFVRWNGQTPNEFRKQPSS</sequence>
<dbReference type="EMBL" id="CP019343">
    <property type="protein sequence ID" value="ARN72718.1"/>
    <property type="molecule type" value="Genomic_DNA"/>
</dbReference>
<dbReference type="Pfam" id="PF12833">
    <property type="entry name" value="HTH_18"/>
    <property type="match status" value="1"/>
</dbReference>
<dbReference type="SMART" id="SM00342">
    <property type="entry name" value="HTH_ARAC"/>
    <property type="match status" value="1"/>
</dbReference>
<evidence type="ECO:0000256" key="3">
    <source>
        <dbReference type="ARBA" id="ARBA00023163"/>
    </source>
</evidence>
<dbReference type="InterPro" id="IPR009057">
    <property type="entry name" value="Homeodomain-like_sf"/>
</dbReference>
<keyword evidence="2" id="KW-0238">DNA-binding</keyword>
<keyword evidence="3" id="KW-0804">Transcription</keyword>
<dbReference type="PANTHER" id="PTHR47894:SF1">
    <property type="entry name" value="HTH-TYPE TRANSCRIPTIONAL REGULATOR VQSM"/>
    <property type="match status" value="1"/>
</dbReference>
<reference evidence="5 6" key="1">
    <citation type="submission" date="2016-11" db="EMBL/GenBank/DDBJ databases">
        <title>Trade-off between light-utilization and light-protection in marine flavobacteria.</title>
        <authorList>
            <person name="Kumagai Y."/>
        </authorList>
    </citation>
    <scope>NUCLEOTIDE SEQUENCE [LARGE SCALE GENOMIC DNA]</scope>
    <source>
        <strain evidence="5 6">NBRC 107125</strain>
    </source>
</reference>
<dbReference type="PANTHER" id="PTHR47894">
    <property type="entry name" value="HTH-TYPE TRANSCRIPTIONAL REGULATOR GADX"/>
    <property type="match status" value="1"/>
</dbReference>
<gene>
    <name evidence="5" type="ORF">BST96_00450</name>
</gene>
<feature type="domain" description="HTH araC/xylS-type" evidence="4">
    <location>
        <begin position="235"/>
        <end position="332"/>
    </location>
</feature>
<dbReference type="OrthoDB" id="6816069at2"/>
<dbReference type="RefSeq" id="WP_085756804.1">
    <property type="nucleotide sequence ID" value="NZ_CP019343.1"/>
</dbReference>
<dbReference type="Proteomes" id="UP000193450">
    <property type="component" value="Chromosome"/>
</dbReference>
<name>A0A1X9N3E1_9GAMM</name>
<dbReference type="GO" id="GO:0005829">
    <property type="term" value="C:cytosol"/>
    <property type="evidence" value="ECO:0007669"/>
    <property type="project" value="TreeGrafter"/>
</dbReference>
<dbReference type="KEGG" id="osg:BST96_00450"/>
<evidence type="ECO:0000313" key="6">
    <source>
        <dbReference type="Proteomes" id="UP000193450"/>
    </source>
</evidence>
<protein>
    <submittedName>
        <fullName evidence="5">AraC family transcriptional regulator</fullName>
    </submittedName>
</protein>
<dbReference type="PROSITE" id="PS01124">
    <property type="entry name" value="HTH_ARAC_FAMILY_2"/>
    <property type="match status" value="1"/>
</dbReference>
<keyword evidence="1" id="KW-0805">Transcription regulation</keyword>
<dbReference type="Gene3D" id="1.10.10.60">
    <property type="entry name" value="Homeodomain-like"/>
    <property type="match status" value="1"/>
</dbReference>
<evidence type="ECO:0000259" key="4">
    <source>
        <dbReference type="PROSITE" id="PS01124"/>
    </source>
</evidence>
<dbReference type="STRING" id="716816.BST96_00450"/>
<evidence type="ECO:0000256" key="2">
    <source>
        <dbReference type="ARBA" id="ARBA00023125"/>
    </source>
</evidence>
<evidence type="ECO:0000256" key="1">
    <source>
        <dbReference type="ARBA" id="ARBA00023015"/>
    </source>
</evidence>
<dbReference type="InterPro" id="IPR032687">
    <property type="entry name" value="AraC-type_N"/>
</dbReference>
<dbReference type="SUPFAM" id="SSF46689">
    <property type="entry name" value="Homeodomain-like"/>
    <property type="match status" value="1"/>
</dbReference>
<dbReference type="GO" id="GO:0003700">
    <property type="term" value="F:DNA-binding transcription factor activity"/>
    <property type="evidence" value="ECO:0007669"/>
    <property type="project" value="InterPro"/>
</dbReference>
<dbReference type="GO" id="GO:0000976">
    <property type="term" value="F:transcription cis-regulatory region binding"/>
    <property type="evidence" value="ECO:0007669"/>
    <property type="project" value="TreeGrafter"/>
</dbReference>
<organism evidence="5 6">
    <name type="scientific">Oceanicoccus sagamiensis</name>
    <dbReference type="NCBI Taxonomy" id="716816"/>
    <lineage>
        <taxon>Bacteria</taxon>
        <taxon>Pseudomonadati</taxon>
        <taxon>Pseudomonadota</taxon>
        <taxon>Gammaproteobacteria</taxon>
        <taxon>Cellvibrionales</taxon>
        <taxon>Spongiibacteraceae</taxon>
        <taxon>Oceanicoccus</taxon>
    </lineage>
</organism>
<evidence type="ECO:0000313" key="5">
    <source>
        <dbReference type="EMBL" id="ARN72718.1"/>
    </source>
</evidence>
<dbReference type="AlphaFoldDB" id="A0A1X9N3E1"/>
<keyword evidence="6" id="KW-1185">Reference proteome</keyword>
<accession>A0A1X9N3E1</accession>
<dbReference type="Pfam" id="PF12625">
    <property type="entry name" value="Arabinose_bd"/>
    <property type="match status" value="1"/>
</dbReference>